<sequence length="72" mass="7671">MSEGQAADPTADVALLEEAEAVLEGLDVALRRLEDGSYGTCEICADPLDREELRARPLSRRCASHAAGRSEG</sequence>
<dbReference type="PANTHER" id="PTHR33823">
    <property type="entry name" value="RNA POLYMERASE-BINDING TRANSCRIPTION FACTOR DKSA-RELATED"/>
    <property type="match status" value="1"/>
</dbReference>
<protein>
    <recommendedName>
        <fullName evidence="4">DksA C4-type domain-containing protein</fullName>
    </recommendedName>
</protein>
<dbReference type="PANTHER" id="PTHR33823:SF4">
    <property type="entry name" value="GENERAL STRESS PROTEIN 16O"/>
    <property type="match status" value="1"/>
</dbReference>
<dbReference type="Gene3D" id="1.20.120.910">
    <property type="entry name" value="DksA, coiled-coil domain"/>
    <property type="match status" value="1"/>
</dbReference>
<evidence type="ECO:0000256" key="1">
    <source>
        <dbReference type="PROSITE-ProRule" id="PRU00510"/>
    </source>
</evidence>
<proteinExistence type="predicted"/>
<keyword evidence="3" id="KW-1185">Reference proteome</keyword>
<evidence type="ECO:0000313" key="3">
    <source>
        <dbReference type="Proteomes" id="UP000437736"/>
    </source>
</evidence>
<organism evidence="2 3">
    <name type="scientific">Acidiferrimicrobium australe</name>
    <dbReference type="NCBI Taxonomy" id="2664430"/>
    <lineage>
        <taxon>Bacteria</taxon>
        <taxon>Bacillati</taxon>
        <taxon>Actinomycetota</taxon>
        <taxon>Acidimicrobiia</taxon>
        <taxon>Acidimicrobiales</taxon>
        <taxon>Acidimicrobiaceae</taxon>
        <taxon>Acidiferrimicrobium</taxon>
    </lineage>
</organism>
<gene>
    <name evidence="2" type="ORF">GHK86_08195</name>
</gene>
<evidence type="ECO:0008006" key="4">
    <source>
        <dbReference type="Google" id="ProtNLM"/>
    </source>
</evidence>
<name>A0ABW9QSU7_9ACTN</name>
<evidence type="ECO:0000313" key="2">
    <source>
        <dbReference type="EMBL" id="MST32701.1"/>
    </source>
</evidence>
<feature type="zinc finger region" description="dksA C4-type" evidence="1">
    <location>
        <begin position="41"/>
        <end position="65"/>
    </location>
</feature>
<comment type="caution">
    <text evidence="2">The sequence shown here is derived from an EMBL/GenBank/DDBJ whole genome shotgun (WGS) entry which is preliminary data.</text>
</comment>
<dbReference type="PROSITE" id="PS51128">
    <property type="entry name" value="ZF_DKSA_2"/>
    <property type="match status" value="1"/>
</dbReference>
<accession>A0ABW9QSU7</accession>
<dbReference type="Proteomes" id="UP000437736">
    <property type="component" value="Unassembled WGS sequence"/>
</dbReference>
<reference evidence="2 3" key="1">
    <citation type="submission" date="2019-11" db="EMBL/GenBank/DDBJ databases">
        <title>Acidiferrimicrobium australis gen. nov., sp. nov., an acidophilic and obligately heterotrophic, member of the Actinobacteria that catalyses dissimilatory oxido- reduction of iron isolated from metal-rich acidic water in Chile.</title>
        <authorList>
            <person name="Gonzalez D."/>
            <person name="Huber K."/>
            <person name="Hedrich S."/>
            <person name="Rojas-Villalobos C."/>
            <person name="Quatrini R."/>
            <person name="Dinamarca M.A."/>
            <person name="Schwarz A."/>
            <person name="Canales C."/>
            <person name="Nancucheo I."/>
        </authorList>
    </citation>
    <scope>NUCLEOTIDE SEQUENCE [LARGE SCALE GENOMIC DNA]</scope>
    <source>
        <strain evidence="2 3">USS-CCA1</strain>
    </source>
</reference>
<dbReference type="EMBL" id="WJHE01000365">
    <property type="protein sequence ID" value="MST32701.1"/>
    <property type="molecule type" value="Genomic_DNA"/>
</dbReference>